<feature type="chain" id="PRO_5020904032" evidence="1">
    <location>
        <begin position="23"/>
        <end position="166"/>
    </location>
</feature>
<dbReference type="OrthoDB" id="7866275at2"/>
<dbReference type="EMBL" id="SMFP01000022">
    <property type="protein sequence ID" value="TDE34150.1"/>
    <property type="molecule type" value="Genomic_DNA"/>
</dbReference>
<evidence type="ECO:0000256" key="1">
    <source>
        <dbReference type="SAM" id="SignalP"/>
    </source>
</evidence>
<dbReference type="RefSeq" id="WP_132831430.1">
    <property type="nucleotide sequence ID" value="NZ_SMFP01000022.1"/>
</dbReference>
<name>A0A4R5EIF5_9RHOB</name>
<reference evidence="2 3" key="1">
    <citation type="submission" date="2019-03" db="EMBL/GenBank/DDBJ databases">
        <authorList>
            <person name="Zhang S."/>
        </authorList>
    </citation>
    <scope>NUCLEOTIDE SEQUENCE [LARGE SCALE GENOMIC DNA]</scope>
    <source>
        <strain evidence="2 3">S4J41</strain>
    </source>
</reference>
<protein>
    <submittedName>
        <fullName evidence="2">Uncharacterized protein</fullName>
    </submittedName>
</protein>
<evidence type="ECO:0000313" key="3">
    <source>
        <dbReference type="Proteomes" id="UP000294662"/>
    </source>
</evidence>
<keyword evidence="1" id="KW-0732">Signal</keyword>
<sequence>MKRPILTAALIALAVTAGQASAQWLHQEQGSAFDAQKTQIALTSQGQYAVGLRCTGADDLTVIFITPEAIDQDSLKMLNIAAPEILVRIDQNAPYAIKAEGDNPEGKLTLHAAAPPSLARELIAATSSISVAARLLGSLYHEKEFSVRGSTGSVTKLANLCGLPNE</sequence>
<keyword evidence="3" id="KW-1185">Reference proteome</keyword>
<dbReference type="Proteomes" id="UP000294662">
    <property type="component" value="Unassembled WGS sequence"/>
</dbReference>
<comment type="caution">
    <text evidence="2">The sequence shown here is derived from an EMBL/GenBank/DDBJ whole genome shotgun (WGS) entry which is preliminary data.</text>
</comment>
<gene>
    <name evidence="2" type="ORF">E1B25_20385</name>
</gene>
<proteinExistence type="predicted"/>
<organism evidence="2 3">
    <name type="scientific">Antarcticimicrobium sediminis</name>
    <dbReference type="NCBI Taxonomy" id="2546227"/>
    <lineage>
        <taxon>Bacteria</taxon>
        <taxon>Pseudomonadati</taxon>
        <taxon>Pseudomonadota</taxon>
        <taxon>Alphaproteobacteria</taxon>
        <taxon>Rhodobacterales</taxon>
        <taxon>Paracoccaceae</taxon>
        <taxon>Antarcticimicrobium</taxon>
    </lineage>
</organism>
<dbReference type="AlphaFoldDB" id="A0A4R5EIF5"/>
<accession>A0A4R5EIF5</accession>
<evidence type="ECO:0000313" key="2">
    <source>
        <dbReference type="EMBL" id="TDE34150.1"/>
    </source>
</evidence>
<feature type="signal peptide" evidence="1">
    <location>
        <begin position="1"/>
        <end position="22"/>
    </location>
</feature>